<evidence type="ECO:0000256" key="4">
    <source>
        <dbReference type="ARBA" id="ARBA00022475"/>
    </source>
</evidence>
<feature type="transmembrane region" description="Helical" evidence="9">
    <location>
        <begin position="421"/>
        <end position="442"/>
    </location>
</feature>
<evidence type="ECO:0000256" key="2">
    <source>
        <dbReference type="ARBA" id="ARBA00006508"/>
    </source>
</evidence>
<dbReference type="GO" id="GO:0005886">
    <property type="term" value="C:plasma membrane"/>
    <property type="evidence" value="ECO:0007669"/>
    <property type="project" value="UniProtKB-SubCell"/>
</dbReference>
<dbReference type="NCBIfam" id="TIGR00895">
    <property type="entry name" value="2A0115"/>
    <property type="match status" value="1"/>
</dbReference>
<dbReference type="InterPro" id="IPR005829">
    <property type="entry name" value="Sugar_transporter_CS"/>
</dbReference>
<evidence type="ECO:0000259" key="10">
    <source>
        <dbReference type="PROSITE" id="PS50850"/>
    </source>
</evidence>
<evidence type="ECO:0000313" key="11">
    <source>
        <dbReference type="EMBL" id="ANY88038.1"/>
    </source>
</evidence>
<feature type="transmembrane region" description="Helical" evidence="9">
    <location>
        <begin position="353"/>
        <end position="372"/>
    </location>
</feature>
<evidence type="ECO:0000256" key="9">
    <source>
        <dbReference type="SAM" id="Phobius"/>
    </source>
</evidence>
<dbReference type="InterPro" id="IPR020846">
    <property type="entry name" value="MFS_dom"/>
</dbReference>
<gene>
    <name evidence="11" type="primary">pcaK_2</name>
    <name evidence="11" type="ORF">IEC33019_2492</name>
</gene>
<keyword evidence="3" id="KW-0813">Transport</keyword>
<feature type="transmembrane region" description="Helical" evidence="9">
    <location>
        <begin position="180"/>
        <end position="204"/>
    </location>
</feature>
<dbReference type="InterPro" id="IPR036259">
    <property type="entry name" value="MFS_trans_sf"/>
</dbReference>
<dbReference type="InterPro" id="IPR011701">
    <property type="entry name" value="MFS"/>
</dbReference>
<dbReference type="SUPFAM" id="SSF103473">
    <property type="entry name" value="MFS general substrate transporter"/>
    <property type="match status" value="1"/>
</dbReference>
<feature type="transmembrane region" description="Helical" evidence="9">
    <location>
        <begin position="95"/>
        <end position="115"/>
    </location>
</feature>
<evidence type="ECO:0000256" key="3">
    <source>
        <dbReference type="ARBA" id="ARBA00022448"/>
    </source>
</evidence>
<keyword evidence="6 9" id="KW-0812">Transmembrane</keyword>
<dbReference type="PROSITE" id="PS00217">
    <property type="entry name" value="SUGAR_TRANSPORT_2"/>
    <property type="match status" value="1"/>
</dbReference>
<evidence type="ECO:0000256" key="1">
    <source>
        <dbReference type="ARBA" id="ARBA00004429"/>
    </source>
</evidence>
<feature type="transmembrane region" description="Helical" evidence="9">
    <location>
        <begin position="64"/>
        <end position="83"/>
    </location>
</feature>
<organism evidence="11">
    <name type="scientific">Pseudomonas putida</name>
    <name type="common">Arthrobacter siderocapsulatus</name>
    <dbReference type="NCBI Taxonomy" id="303"/>
    <lineage>
        <taxon>Bacteria</taxon>
        <taxon>Pseudomonadati</taxon>
        <taxon>Pseudomonadota</taxon>
        <taxon>Gammaproteobacteria</taxon>
        <taxon>Pseudomonadales</taxon>
        <taxon>Pseudomonadaceae</taxon>
        <taxon>Pseudomonas</taxon>
    </lineage>
</organism>
<dbReference type="InterPro" id="IPR004746">
    <property type="entry name" value="MFS_AAHS"/>
</dbReference>
<dbReference type="PANTHER" id="PTHR23508">
    <property type="entry name" value="CARBOXYLIC ACID TRANSPORTER PROTEIN HOMOLOG"/>
    <property type="match status" value="1"/>
</dbReference>
<dbReference type="Gene3D" id="1.20.1250.20">
    <property type="entry name" value="MFS general substrate transporter like domains"/>
    <property type="match status" value="2"/>
</dbReference>
<comment type="subcellular location">
    <subcellularLocation>
        <location evidence="1">Cell inner membrane</location>
        <topology evidence="1">Multi-pass membrane protein</topology>
    </subcellularLocation>
</comment>
<keyword evidence="5" id="KW-0997">Cell inner membrane</keyword>
<keyword evidence="4" id="KW-1003">Cell membrane</keyword>
<reference evidence="11" key="1">
    <citation type="submission" date="2016-07" db="EMBL/GenBank/DDBJ databases">
        <title>New class B carbapenemase carried by novel plasmid in Pseudomonas putida enviromental strain in eastern Amazonia.</title>
        <authorList>
            <person name="Souza C.O."/>
            <person name="Lima K.V."/>
            <person name="Brasiliense D.M."/>
            <person name="Perez-Chaparro P.J."/>
            <person name="Mamizuka E.M."/>
            <person name="Lima M.O."/>
            <person name="Lima L.N."/>
            <person name="McCulloch J.A."/>
        </authorList>
    </citation>
    <scope>NUCLEOTIDE SEQUENCE [LARGE SCALE GENOMIC DNA]</scope>
    <source>
        <strain evidence="11">IEC33019</strain>
    </source>
</reference>
<protein>
    <submittedName>
        <fullName evidence="11">4-hydroxybenzoate transporter PcaK</fullName>
    </submittedName>
</protein>
<accession>A0A1B2F6X6</accession>
<keyword evidence="7 9" id="KW-1133">Transmembrane helix</keyword>
<dbReference type="PANTHER" id="PTHR23508:SF10">
    <property type="entry name" value="CARBOXYLIC ACID TRANSPORTER PROTEIN HOMOLOG"/>
    <property type="match status" value="1"/>
</dbReference>
<feature type="transmembrane region" description="Helical" evidence="9">
    <location>
        <begin position="392"/>
        <end position="414"/>
    </location>
</feature>
<dbReference type="GO" id="GO:0046943">
    <property type="term" value="F:carboxylic acid transmembrane transporter activity"/>
    <property type="evidence" value="ECO:0007669"/>
    <property type="project" value="TreeGrafter"/>
</dbReference>
<evidence type="ECO:0000256" key="7">
    <source>
        <dbReference type="ARBA" id="ARBA00022989"/>
    </source>
</evidence>
<dbReference type="PROSITE" id="PS50850">
    <property type="entry name" value="MFS"/>
    <property type="match status" value="1"/>
</dbReference>
<dbReference type="CDD" id="cd17365">
    <property type="entry name" value="MFS_PcaK_like"/>
    <property type="match status" value="1"/>
</dbReference>
<evidence type="ECO:0000256" key="8">
    <source>
        <dbReference type="ARBA" id="ARBA00023136"/>
    </source>
</evidence>
<proteinExistence type="inferred from homology"/>
<name>A0A1B2F6X6_PSEPU</name>
<dbReference type="Pfam" id="PF07690">
    <property type="entry name" value="MFS_1"/>
    <property type="match status" value="1"/>
</dbReference>
<feature type="domain" description="Major facilitator superfamily (MFS) profile" evidence="10">
    <location>
        <begin position="30"/>
        <end position="447"/>
    </location>
</feature>
<feature type="transmembrane region" description="Helical" evidence="9">
    <location>
        <begin position="121"/>
        <end position="141"/>
    </location>
</feature>
<comment type="similarity">
    <text evidence="2">Belongs to the major facilitator superfamily. Aromatic acid:H(+) symporter (AAHS) (TC 2.A.1.15) family.</text>
</comment>
<dbReference type="RefSeq" id="WP_070093775.1">
    <property type="nucleotide sequence ID" value="NZ_CP016634.1"/>
</dbReference>
<feature type="transmembrane region" description="Helical" evidence="9">
    <location>
        <begin position="30"/>
        <end position="52"/>
    </location>
</feature>
<keyword evidence="8 9" id="KW-0472">Membrane</keyword>
<feature type="transmembrane region" description="Helical" evidence="9">
    <location>
        <begin position="269"/>
        <end position="288"/>
    </location>
</feature>
<dbReference type="PROSITE" id="PS00216">
    <property type="entry name" value="SUGAR_TRANSPORT_1"/>
    <property type="match status" value="1"/>
</dbReference>
<feature type="transmembrane region" description="Helical" evidence="9">
    <location>
        <begin position="300"/>
        <end position="322"/>
    </location>
</feature>
<evidence type="ECO:0000256" key="6">
    <source>
        <dbReference type="ARBA" id="ARBA00022692"/>
    </source>
</evidence>
<feature type="transmembrane region" description="Helical" evidence="9">
    <location>
        <begin position="153"/>
        <end position="174"/>
    </location>
</feature>
<evidence type="ECO:0000256" key="5">
    <source>
        <dbReference type="ARBA" id="ARBA00022519"/>
    </source>
</evidence>
<dbReference type="EMBL" id="CP016634">
    <property type="protein sequence ID" value="ANY88038.1"/>
    <property type="molecule type" value="Genomic_DNA"/>
</dbReference>
<sequence>MNKPQIAVGNCLDVQSFINDQPLSRYQWRVVILCFLIVFLDGLDTAAMGFIAPALSQEWGIDRASLGPVMSAALIGMVFGALGSGPLADRFGRKGVLVGAVLVFGGFSLASAYATNVDQLLVLRFLTGLGLGAGMPNATTLLSEYTPERLKSLLVTSMFCGFNLGMAGGGFISAKLIPAYGWHSLLVIGGVLPLLLAVVLLGWLPESARFLVVRNRGIDKVRKTLAPIAPAKVAEASSFSVPEQKAVAAGNVFAVIFSGTYGLGTVLLWLTYFMGLVIVYLLTSWLPTLMRDSGASMEQAAFIGALFQFGGVLSAVGVGWAMDRFNPHKVIGLFYLLAGVFAYAVGQSLGNMTLLATLVLVAGMCINGAQSAMPSLAARFYPTQGRATGVSWMLGIGRFGAILGAWSGATLLGLGWNFDQVLSALLVPAALATVGVVVKGLVSHADAT</sequence>
<dbReference type="AlphaFoldDB" id="A0A1B2F6X6"/>
<feature type="transmembrane region" description="Helical" evidence="9">
    <location>
        <begin position="328"/>
        <end position="346"/>
    </location>
</feature>